<keyword evidence="2" id="KW-0328">Glycosyltransferase</keyword>
<proteinExistence type="predicted"/>
<evidence type="ECO:0000259" key="1">
    <source>
        <dbReference type="Pfam" id="PF00156"/>
    </source>
</evidence>
<keyword evidence="2" id="KW-0808">Transferase</keyword>
<dbReference type="Proteomes" id="UP001596175">
    <property type="component" value="Unassembled WGS sequence"/>
</dbReference>
<dbReference type="Gene3D" id="3.30.1310.20">
    <property type="entry name" value="PRTase-like"/>
    <property type="match status" value="1"/>
</dbReference>
<dbReference type="InterPro" id="IPR029057">
    <property type="entry name" value="PRTase-like"/>
</dbReference>
<accession>A0ABV9ZE93</accession>
<dbReference type="Gene3D" id="3.40.50.2020">
    <property type="match status" value="1"/>
</dbReference>
<evidence type="ECO:0000313" key="2">
    <source>
        <dbReference type="EMBL" id="MFC5137804.1"/>
    </source>
</evidence>
<dbReference type="SUPFAM" id="SSF53271">
    <property type="entry name" value="PRTase-like"/>
    <property type="match status" value="1"/>
</dbReference>
<gene>
    <name evidence="2" type="ORF">ACFPK1_06150</name>
</gene>
<evidence type="ECO:0000313" key="3">
    <source>
        <dbReference type="Proteomes" id="UP001596175"/>
    </source>
</evidence>
<protein>
    <submittedName>
        <fullName evidence="2">Phosphoribosyltransferase</fullName>
    </submittedName>
</protein>
<reference evidence="3" key="1">
    <citation type="journal article" date="2019" name="Int. J. Syst. Evol. Microbiol.">
        <title>The Global Catalogue of Microorganisms (GCM) 10K type strain sequencing project: providing services to taxonomists for standard genome sequencing and annotation.</title>
        <authorList>
            <consortium name="The Broad Institute Genomics Platform"/>
            <consortium name="The Broad Institute Genome Sequencing Center for Infectious Disease"/>
            <person name="Wu L."/>
            <person name="Ma J."/>
        </authorList>
    </citation>
    <scope>NUCLEOTIDE SEQUENCE [LARGE SCALE GENOMIC DNA]</scope>
    <source>
        <strain evidence="3">XZYJ18</strain>
    </source>
</reference>
<dbReference type="InterPro" id="IPR000836">
    <property type="entry name" value="PRTase_dom"/>
</dbReference>
<feature type="domain" description="Phosphoribosyltransferase" evidence="1">
    <location>
        <begin position="124"/>
        <end position="193"/>
    </location>
</feature>
<dbReference type="EMBL" id="JBHSKG010000002">
    <property type="protein sequence ID" value="MFC5137804.1"/>
    <property type="molecule type" value="Genomic_DNA"/>
</dbReference>
<dbReference type="GO" id="GO:0016757">
    <property type="term" value="F:glycosyltransferase activity"/>
    <property type="evidence" value="ECO:0007669"/>
    <property type="project" value="UniProtKB-KW"/>
</dbReference>
<dbReference type="RefSeq" id="WP_378020010.1">
    <property type="nucleotide sequence ID" value="NZ_JBHSKG010000002.1"/>
</dbReference>
<sequence>MPRPFADRAAAGRALGEQLAAAGLERPLLVGLARGGVPVAVAAAAVMGAGTEVDVGVARKITAPGRPEAGLGAVAADGEPVWFEQALRHAGLTPEALAGVVAAERDEAARREEAYGAGWRARAPGREVVLVDDGIATGMTVRAALRAIAATGPARLLLGVPVASPPSLERLRDRADQVVAVLVPEDFRAVGDVYDDFAQLTDDDVRRVLGR</sequence>
<dbReference type="Pfam" id="PF00156">
    <property type="entry name" value="Pribosyltran"/>
    <property type="match status" value="1"/>
</dbReference>
<organism evidence="2 3">
    <name type="scientific">Actinomycetospora rhizophila</name>
    <dbReference type="NCBI Taxonomy" id="1416876"/>
    <lineage>
        <taxon>Bacteria</taxon>
        <taxon>Bacillati</taxon>
        <taxon>Actinomycetota</taxon>
        <taxon>Actinomycetes</taxon>
        <taxon>Pseudonocardiales</taxon>
        <taxon>Pseudonocardiaceae</taxon>
        <taxon>Actinomycetospora</taxon>
    </lineage>
</organism>
<dbReference type="CDD" id="cd06223">
    <property type="entry name" value="PRTases_typeI"/>
    <property type="match status" value="1"/>
</dbReference>
<comment type="caution">
    <text evidence="2">The sequence shown here is derived from an EMBL/GenBank/DDBJ whole genome shotgun (WGS) entry which is preliminary data.</text>
</comment>
<keyword evidence="3" id="KW-1185">Reference proteome</keyword>
<name>A0ABV9ZE93_9PSEU</name>